<comment type="similarity">
    <text evidence="2 9">Belongs to the prefoldin subunit beta family.</text>
</comment>
<dbReference type="HOGENOM" id="CLU_131909_2_1_2"/>
<comment type="function">
    <text evidence="7 9">Molecular chaperone capable of stabilizing a range of proteins. Seems to fulfill an ATP-independent, HSP70-like function in archaeal de novo protein folding.</text>
</comment>
<evidence type="ECO:0000256" key="4">
    <source>
        <dbReference type="ARBA" id="ARBA00016304"/>
    </source>
</evidence>
<sequence length="121" mass="13892">MSEKPLPPEVQNMIIHYQSILENKAKMEAELRIIEAELSDIENILETLKNLGDDAELYKALGHVLVKKSKADVVKELEERKELLTVKRDKYRKQLDFLTKEAGNLEGRIKEALSKHGYTTS</sequence>
<evidence type="ECO:0000256" key="8">
    <source>
        <dbReference type="ARBA" id="ARBA00033461"/>
    </source>
</evidence>
<evidence type="ECO:0000256" key="3">
    <source>
        <dbReference type="ARBA" id="ARBA00011716"/>
    </source>
</evidence>
<evidence type="ECO:0000256" key="10">
    <source>
        <dbReference type="SAM" id="Coils"/>
    </source>
</evidence>
<comment type="subcellular location">
    <subcellularLocation>
        <location evidence="1 9">Cytoplasm</location>
    </subcellularLocation>
</comment>
<evidence type="ECO:0000256" key="7">
    <source>
        <dbReference type="ARBA" id="ARBA00025077"/>
    </source>
</evidence>
<reference evidence="12" key="1">
    <citation type="submission" date="2010-11" db="EMBL/GenBank/DDBJ databases">
        <title>The complete genome of Desulfurococcus mucosus DSM 2162.</title>
        <authorList>
            <consortium name="US DOE Joint Genome Institute (JGI-PGF)"/>
            <person name="Lucas S."/>
            <person name="Copeland A."/>
            <person name="Lapidus A."/>
            <person name="Bruce D."/>
            <person name="Goodwin L."/>
            <person name="Pitluck S."/>
            <person name="Kyrpides N."/>
            <person name="Mavromatis K."/>
            <person name="Pagani I."/>
            <person name="Ivanova N."/>
            <person name="Ovchinnikova G."/>
            <person name="Chertkov O."/>
            <person name="Held B."/>
            <person name="Brettin T."/>
            <person name="Detter J.C."/>
            <person name="Tapia R."/>
            <person name="Han C."/>
            <person name="Land M."/>
            <person name="Hauser L."/>
            <person name="Markowitz V."/>
            <person name="Cheng J.-F."/>
            <person name="Hugenholtz P."/>
            <person name="Woyke T."/>
            <person name="Wu D."/>
            <person name="Wirth R."/>
            <person name="Bilek Y."/>
            <person name="Hader T."/>
            <person name="Klenk H.-P."/>
            <person name="Eisen J.A."/>
        </authorList>
    </citation>
    <scope>NUCLEOTIDE SEQUENCE [LARGE SCALE GENOMIC DNA]</scope>
    <source>
        <strain evidence="12">ATCC 35584 / DSM 2162 / JCM 9187 / O7/1</strain>
    </source>
</reference>
<dbReference type="NCBIfam" id="TIGR02338">
    <property type="entry name" value="gimC_beta"/>
    <property type="match status" value="1"/>
</dbReference>
<dbReference type="GO" id="GO:0051082">
    <property type="term" value="F:unfolded protein binding"/>
    <property type="evidence" value="ECO:0007669"/>
    <property type="project" value="UniProtKB-UniRule"/>
</dbReference>
<evidence type="ECO:0000256" key="1">
    <source>
        <dbReference type="ARBA" id="ARBA00004496"/>
    </source>
</evidence>
<keyword evidence="5 9" id="KW-0963">Cytoplasm</keyword>
<dbReference type="Proteomes" id="UP000001068">
    <property type="component" value="Chromosome"/>
</dbReference>
<organism evidence="11 12">
    <name type="scientific">Desulfurococcus mucosus (strain ATCC 35584 / DSM 2162 / JCM 9187 / O7/1)</name>
    <dbReference type="NCBI Taxonomy" id="765177"/>
    <lineage>
        <taxon>Archaea</taxon>
        <taxon>Thermoproteota</taxon>
        <taxon>Thermoprotei</taxon>
        <taxon>Desulfurococcales</taxon>
        <taxon>Desulfurococcaceae</taxon>
        <taxon>Desulfurococcus</taxon>
    </lineage>
</organism>
<comment type="subunit">
    <text evidence="3 9">Heterohexamer of two alpha and four beta subunits.</text>
</comment>
<proteinExistence type="inferred from homology"/>
<protein>
    <recommendedName>
        <fullName evidence="4 9">Prefoldin subunit beta</fullName>
    </recommendedName>
    <alternativeName>
        <fullName evidence="8 9">GimC subunit beta</fullName>
    </alternativeName>
</protein>
<keyword evidence="12" id="KW-1185">Reference proteome</keyword>
<dbReference type="SUPFAM" id="SSF46579">
    <property type="entry name" value="Prefoldin"/>
    <property type="match status" value="1"/>
</dbReference>
<dbReference type="GO" id="GO:0006457">
    <property type="term" value="P:protein folding"/>
    <property type="evidence" value="ECO:0007669"/>
    <property type="project" value="UniProtKB-UniRule"/>
</dbReference>
<dbReference type="RefSeq" id="WP_013562826.1">
    <property type="nucleotide sequence ID" value="NC_014961.1"/>
</dbReference>
<evidence type="ECO:0000256" key="9">
    <source>
        <dbReference type="HAMAP-Rule" id="MF_00307"/>
    </source>
</evidence>
<evidence type="ECO:0000256" key="5">
    <source>
        <dbReference type="ARBA" id="ARBA00022490"/>
    </source>
</evidence>
<dbReference type="AlphaFoldDB" id="E8R7D9"/>
<dbReference type="Gene3D" id="1.10.287.370">
    <property type="match status" value="1"/>
</dbReference>
<dbReference type="InterPro" id="IPR012713">
    <property type="entry name" value="PfdB"/>
</dbReference>
<feature type="coiled-coil region" evidence="10">
    <location>
        <begin position="17"/>
        <end position="115"/>
    </location>
</feature>
<dbReference type="InterPro" id="IPR009053">
    <property type="entry name" value="Prefoldin"/>
</dbReference>
<dbReference type="Pfam" id="PF01920">
    <property type="entry name" value="Prefoldin_2"/>
    <property type="match status" value="1"/>
</dbReference>
<evidence type="ECO:0000313" key="11">
    <source>
        <dbReference type="EMBL" id="ADV65604.1"/>
    </source>
</evidence>
<evidence type="ECO:0000256" key="6">
    <source>
        <dbReference type="ARBA" id="ARBA00023186"/>
    </source>
</evidence>
<dbReference type="GO" id="GO:0005737">
    <property type="term" value="C:cytoplasm"/>
    <property type="evidence" value="ECO:0007669"/>
    <property type="project" value="UniProtKB-SubCell"/>
</dbReference>
<name>E8R7D9_DESM0</name>
<keyword evidence="6 9" id="KW-0143">Chaperone</keyword>
<dbReference type="EMBL" id="CP002363">
    <property type="protein sequence ID" value="ADV65604.1"/>
    <property type="molecule type" value="Genomic_DNA"/>
</dbReference>
<reference evidence="11 12" key="2">
    <citation type="journal article" date="2011" name="Stand. Genomic Sci.">
        <title>Complete genome sequence of Desulfurococcus mucosus type strain (O7/1).</title>
        <authorList>
            <person name="Wirth R."/>
            <person name="Chertkov O."/>
            <person name="Held B."/>
            <person name="Lapidus A."/>
            <person name="Nolan M."/>
            <person name="Lucas S."/>
            <person name="Hammon N."/>
            <person name="Deshpande S."/>
            <person name="Cheng J.F."/>
            <person name="Tapia R."/>
            <person name="Han C."/>
            <person name="Goodwin L."/>
            <person name="Pitluck S."/>
            <person name="Liolios K."/>
            <person name="Ioanna P."/>
            <person name="Ivanova N."/>
            <person name="Mavromatis K."/>
            <person name="Mikhailova N."/>
            <person name="Pati A."/>
            <person name="Chen A."/>
            <person name="Palaniappan K."/>
            <person name="Land M."/>
            <person name="Hauser L."/>
            <person name="Chang Y.J."/>
            <person name="Jeffries C.D."/>
            <person name="Bilek Y."/>
            <person name="Hader T."/>
            <person name="Rohde M."/>
            <person name="Spring S."/>
            <person name="Sikorski J."/>
            <person name="Goker M."/>
            <person name="Woyke T."/>
            <person name="Bristow J."/>
            <person name="Eisen J.A."/>
            <person name="Markowitz V."/>
            <person name="Hugenholtz P."/>
            <person name="Kyrpides N.C."/>
            <person name="Klenk H.P."/>
        </authorList>
    </citation>
    <scope>NUCLEOTIDE SEQUENCE [LARGE SCALE GENOMIC DNA]</scope>
    <source>
        <strain evidence="12">ATCC 35584 / DSM 2162 / JCM 9187 / O7/1</strain>
    </source>
</reference>
<dbReference type="HAMAP" id="MF_00307">
    <property type="entry name" value="PfdB"/>
    <property type="match status" value="1"/>
</dbReference>
<dbReference type="InterPro" id="IPR002777">
    <property type="entry name" value="PFD_beta-like"/>
</dbReference>
<dbReference type="eggNOG" id="arCOG01342">
    <property type="taxonomic scope" value="Archaea"/>
</dbReference>
<dbReference type="GO" id="GO:0016272">
    <property type="term" value="C:prefoldin complex"/>
    <property type="evidence" value="ECO:0007669"/>
    <property type="project" value="UniProtKB-UniRule"/>
</dbReference>
<dbReference type="KEGG" id="dmu:Desmu_1310"/>
<evidence type="ECO:0000256" key="2">
    <source>
        <dbReference type="ARBA" id="ARBA00008045"/>
    </source>
</evidence>
<accession>E8R7D9</accession>
<dbReference type="GeneID" id="10154035"/>
<gene>
    <name evidence="9" type="primary">pfdB</name>
    <name evidence="11" type="ordered locus">Desmu_1310</name>
</gene>
<dbReference type="OrthoDB" id="17972at2157"/>
<dbReference type="STRING" id="765177.Desmu_1310"/>
<evidence type="ECO:0000313" key="12">
    <source>
        <dbReference type="Proteomes" id="UP000001068"/>
    </source>
</evidence>
<keyword evidence="10" id="KW-0175">Coiled coil</keyword>